<dbReference type="PANTHER" id="PTHR13325">
    <property type="entry name" value="PROTEASE M50 MEMBRANE-BOUND TRANSCRIPTION FACTOR SITE 2 PROTEASE"/>
    <property type="match status" value="1"/>
</dbReference>
<feature type="transmembrane region" description="Helical" evidence="10">
    <location>
        <begin position="452"/>
        <end position="473"/>
    </location>
</feature>
<dbReference type="InterPro" id="IPR008915">
    <property type="entry name" value="Peptidase_M50"/>
</dbReference>
<dbReference type="AlphaFoldDB" id="A0A183J4N7"/>
<evidence type="ECO:0000256" key="4">
    <source>
        <dbReference type="ARBA" id="ARBA00014400"/>
    </source>
</evidence>
<proteinExistence type="predicted"/>
<feature type="transmembrane region" description="Helical" evidence="10">
    <location>
        <begin position="409"/>
        <end position="432"/>
    </location>
</feature>
<evidence type="ECO:0000313" key="13">
    <source>
        <dbReference type="Proteomes" id="UP000270296"/>
    </source>
</evidence>
<feature type="transmembrane region" description="Helical" evidence="10">
    <location>
        <begin position="509"/>
        <end position="534"/>
    </location>
</feature>
<comment type="subcellular location">
    <subcellularLocation>
        <location evidence="2">Endomembrane system</location>
        <topology evidence="2">Multi-pass membrane protein</topology>
    </subcellularLocation>
</comment>
<dbReference type="PRINTS" id="PR01000">
    <property type="entry name" value="SREBPS2PTASE"/>
</dbReference>
<dbReference type="OrthoDB" id="69989at2759"/>
<dbReference type="GO" id="GO:0031293">
    <property type="term" value="P:membrane protein intracellular domain proteolysis"/>
    <property type="evidence" value="ECO:0007669"/>
    <property type="project" value="TreeGrafter"/>
</dbReference>
<feature type="transmembrane region" description="Helical" evidence="10">
    <location>
        <begin position="76"/>
        <end position="96"/>
    </location>
</feature>
<dbReference type="InterPro" id="IPR001193">
    <property type="entry name" value="MBTPS2"/>
</dbReference>
<dbReference type="GO" id="GO:0004222">
    <property type="term" value="F:metalloendopeptidase activity"/>
    <property type="evidence" value="ECO:0007669"/>
    <property type="project" value="InterPro"/>
</dbReference>
<organism evidence="14">
    <name type="scientific">Soboliphyme baturini</name>
    <dbReference type="NCBI Taxonomy" id="241478"/>
    <lineage>
        <taxon>Eukaryota</taxon>
        <taxon>Metazoa</taxon>
        <taxon>Ecdysozoa</taxon>
        <taxon>Nematoda</taxon>
        <taxon>Enoplea</taxon>
        <taxon>Dorylaimia</taxon>
        <taxon>Dioctophymatida</taxon>
        <taxon>Dioctophymatoidea</taxon>
        <taxon>Soboliphymatidae</taxon>
        <taxon>Soboliphyme</taxon>
    </lineage>
</organism>
<dbReference type="WBParaSite" id="SBAD_0001121101-mRNA-1">
    <property type="protein sequence ID" value="SBAD_0001121101-mRNA-1"/>
    <property type="gene ID" value="SBAD_0001121101"/>
</dbReference>
<gene>
    <name evidence="12" type="ORF">SBAD_LOCUS10835</name>
</gene>
<feature type="transmembrane region" description="Helical" evidence="10">
    <location>
        <begin position="160"/>
        <end position="180"/>
    </location>
</feature>
<comment type="function">
    <text evidence="9">Zinc metalloprotease that mediates intramembrane proteolysis of proteins such as ATF6, ATF6B, SREBF1/SREBP1 and SREBF2/SREBP2. Catalyzes the second step in the proteolytic activation of the sterol regulatory element-binding proteins (SREBPs) SREBF1/SREBP1 and SREBF2/SREBP2: cleaves SREBPs within the first transmembrane segment, thereby releasing the N-terminal segment with a portion of the transmembrane segment attached. Mature N-terminal SREBP fragments shuttle to the nucleus and activate gene transcription. Also mediates the second step in the proteolytic activation of the cyclic AMP-dependent transcription factor ATF-6 (ATF6 and ATF6B). Involved in intramembrane proteolysis during bone formation. In astrocytes and osteoblasts, upon DNA damage and ER stress, mediates the second step of the regulated intramembrane proteolytic activation of the transcription factor CREB3L1, leading to the inhibition of cell-cycle progression.</text>
</comment>
<evidence type="ECO:0000313" key="12">
    <source>
        <dbReference type="EMBL" id="VDP34968.1"/>
    </source>
</evidence>
<dbReference type="GO" id="GO:0016020">
    <property type="term" value="C:membrane"/>
    <property type="evidence" value="ECO:0007669"/>
    <property type="project" value="InterPro"/>
</dbReference>
<keyword evidence="13" id="KW-1185">Reference proteome</keyword>
<accession>A0A183J4N7</accession>
<dbReference type="GO" id="GO:1905897">
    <property type="term" value="P:regulation of response to endoplasmic reticulum stress"/>
    <property type="evidence" value="ECO:0007669"/>
    <property type="project" value="TreeGrafter"/>
</dbReference>
<feature type="transmembrane region" description="Helical" evidence="10">
    <location>
        <begin position="6"/>
        <end position="24"/>
    </location>
</feature>
<evidence type="ECO:0000256" key="5">
    <source>
        <dbReference type="ARBA" id="ARBA00022692"/>
    </source>
</evidence>
<evidence type="ECO:0000256" key="10">
    <source>
        <dbReference type="SAM" id="Phobius"/>
    </source>
</evidence>
<keyword evidence="5 10" id="KW-0812">Transmembrane</keyword>
<evidence type="ECO:0000256" key="6">
    <source>
        <dbReference type="ARBA" id="ARBA00022989"/>
    </source>
</evidence>
<dbReference type="GO" id="GO:0012505">
    <property type="term" value="C:endomembrane system"/>
    <property type="evidence" value="ECO:0007669"/>
    <property type="project" value="UniProtKB-SubCell"/>
</dbReference>
<sequence>MLITTTLALFLGFWSLLFLVDYYCRLYKLQSYVEFSKRTGFVVSLFQLKLCTVRVDSFLGESTVFRRPTIRHFLDLWFFVGVGAAILSSGFMLLFLSDSLLSQLWSLATTSSKMGQENSQAATDVVMSAAVSGDGAGQRSPLSSSMVPIIPGINVPWTQLPLLFMVLMIAGLFHELGHALAAINENVNINGFGVFVVAVYPGAFTELENMALEEVSSFRKLKIFCAGVWHNLFLALLALISMQLIPAVSSLCYLVNKGVMVTDVQPESGLSSDGGLAVGNIVYAINNCKVYNEESWLRCLVNTGRVSYGYCLPKSVVVRGQAGRHSAVLSSLSSSSEIQCCESNTSRTHLCFFYRYYSESAKHVAVEYTCLSASYVTGRYICSHTHNCNSKTVCVHPALFNDTRLIRFYVANASTPVLFVGSVKMVAVHVTISNYVPKNTIAPVHLPAYFELLFRYVFTLSFAFAMLNAIPCYSLDGQFIARVLVDAVFGETTSSSYFGQWRSFVYKFVMFYGSFLLVSALVLSFVCYAFSLLYL</sequence>
<evidence type="ECO:0000256" key="9">
    <source>
        <dbReference type="ARBA" id="ARBA00045828"/>
    </source>
</evidence>
<feature type="domain" description="Peptidase M50" evidence="11">
    <location>
        <begin position="164"/>
        <end position="498"/>
    </location>
</feature>
<comment type="catalytic activity">
    <reaction evidence="1">
        <text>Cleaves several transcription factors that are type-2 transmembrane proteins within membrane-spanning domains. Known substrates include sterol regulatory element-binding protein (SREBP) -1, SREBP-2 and forms of the transcriptional activator ATF6. SREBP-2 is cleaved at the site 477-DRSRILL-|-CVLTFLCLSFNPLTSLLQWGGA-505. The residues Asn-Pro, 11 residues distal to the site of cleavage in the membrane-spanning domain, are important for cleavage by S2P endopeptidase. Replacement of either of these residues does not prevent cleavage, but there is no cleavage if both of these residues are replaced.</text>
        <dbReference type="EC" id="3.4.24.85"/>
    </reaction>
</comment>
<feature type="transmembrane region" description="Helical" evidence="10">
    <location>
        <begin position="232"/>
        <end position="255"/>
    </location>
</feature>
<dbReference type="EMBL" id="UZAM01014641">
    <property type="protein sequence ID" value="VDP34968.1"/>
    <property type="molecule type" value="Genomic_DNA"/>
</dbReference>
<evidence type="ECO:0000256" key="2">
    <source>
        <dbReference type="ARBA" id="ARBA00004127"/>
    </source>
</evidence>
<evidence type="ECO:0000256" key="7">
    <source>
        <dbReference type="ARBA" id="ARBA00023136"/>
    </source>
</evidence>
<evidence type="ECO:0000256" key="1">
    <source>
        <dbReference type="ARBA" id="ARBA00001350"/>
    </source>
</evidence>
<evidence type="ECO:0000259" key="11">
    <source>
        <dbReference type="Pfam" id="PF02163"/>
    </source>
</evidence>
<feature type="transmembrane region" description="Helical" evidence="10">
    <location>
        <begin position="192"/>
        <end position="212"/>
    </location>
</feature>
<reference evidence="14" key="1">
    <citation type="submission" date="2016-06" db="UniProtKB">
        <authorList>
            <consortium name="WormBaseParasite"/>
        </authorList>
    </citation>
    <scope>IDENTIFICATION</scope>
</reference>
<keyword evidence="6 10" id="KW-1133">Transmembrane helix</keyword>
<protein>
    <recommendedName>
        <fullName evidence="4">Membrane-bound transcription factor site-2 protease</fullName>
        <ecNumber evidence="3">3.4.24.85</ecNumber>
    </recommendedName>
    <alternativeName>
        <fullName evidence="8">Endopeptidase S2P</fullName>
    </alternativeName>
</protein>
<keyword evidence="7 10" id="KW-0472">Membrane</keyword>
<dbReference type="Proteomes" id="UP000270296">
    <property type="component" value="Unassembled WGS sequence"/>
</dbReference>
<dbReference type="Pfam" id="PF02163">
    <property type="entry name" value="Peptidase_M50"/>
    <property type="match status" value="1"/>
</dbReference>
<dbReference type="PANTHER" id="PTHR13325:SF3">
    <property type="entry name" value="MEMBRANE-BOUND TRANSCRIPTION FACTOR SITE-2 PROTEASE"/>
    <property type="match status" value="1"/>
</dbReference>
<name>A0A183J4N7_9BILA</name>
<evidence type="ECO:0000313" key="14">
    <source>
        <dbReference type="WBParaSite" id="SBAD_0001121101-mRNA-1"/>
    </source>
</evidence>
<dbReference type="EC" id="3.4.24.85" evidence="3"/>
<evidence type="ECO:0000256" key="8">
    <source>
        <dbReference type="ARBA" id="ARBA00032658"/>
    </source>
</evidence>
<dbReference type="GO" id="GO:0005737">
    <property type="term" value="C:cytoplasm"/>
    <property type="evidence" value="ECO:0007669"/>
    <property type="project" value="TreeGrafter"/>
</dbReference>
<reference evidence="12 13" key="2">
    <citation type="submission" date="2018-11" db="EMBL/GenBank/DDBJ databases">
        <authorList>
            <consortium name="Pathogen Informatics"/>
        </authorList>
    </citation>
    <scope>NUCLEOTIDE SEQUENCE [LARGE SCALE GENOMIC DNA]</scope>
</reference>
<evidence type="ECO:0000256" key="3">
    <source>
        <dbReference type="ARBA" id="ARBA00012347"/>
    </source>
</evidence>